<dbReference type="OrthoDB" id="41083at2157"/>
<evidence type="ECO:0000313" key="3">
    <source>
        <dbReference type="Proteomes" id="UP000029980"/>
    </source>
</evidence>
<dbReference type="GeneID" id="25153826"/>
<dbReference type="CDD" id="cd00138">
    <property type="entry name" value="PLDc_SF"/>
    <property type="match status" value="1"/>
</dbReference>
<organism evidence="2 3">
    <name type="scientific">Thermococcus eurythermalis</name>
    <dbReference type="NCBI Taxonomy" id="1505907"/>
    <lineage>
        <taxon>Archaea</taxon>
        <taxon>Methanobacteriati</taxon>
        <taxon>Methanobacteriota</taxon>
        <taxon>Thermococci</taxon>
        <taxon>Thermococcales</taxon>
        <taxon>Thermococcaceae</taxon>
        <taxon>Thermococcus</taxon>
    </lineage>
</organism>
<dbReference type="AlphaFoldDB" id="A0A097QW32"/>
<accession>A0A097QW32</accession>
<feature type="coiled-coil region" evidence="1">
    <location>
        <begin position="15"/>
        <end position="141"/>
    </location>
</feature>
<protein>
    <submittedName>
        <fullName evidence="2">Uncharacterized protein</fullName>
    </submittedName>
</protein>
<dbReference type="RefSeq" id="WP_050003662.1">
    <property type="nucleotide sequence ID" value="NZ_CP008887.1"/>
</dbReference>
<dbReference type="Proteomes" id="UP000029980">
    <property type="component" value="Chromosome"/>
</dbReference>
<dbReference type="SUPFAM" id="SSF56024">
    <property type="entry name" value="Phospholipase D/nuclease"/>
    <property type="match status" value="1"/>
</dbReference>
<gene>
    <name evidence="2" type="ORF">TEU_10325</name>
</gene>
<name>A0A097QW32_9EURY</name>
<evidence type="ECO:0000313" key="2">
    <source>
        <dbReference type="EMBL" id="AIU70697.1"/>
    </source>
</evidence>
<sequence length="969" mass="111823">MTGEYNYLDLIRSVVDLLSRDLDEVEEIIESARVRDEVPFAVIKARRAIEDLMEDVKNFEQEIESPEAREVLEELIIKLQEALEALNRCQNGSEKCYSGNEIDMECVDCHYKVLREVRRTLLEVEDDLDSIRRKLRKTGERGSLLRSQKENRKKFLGDASRLRDFIEDTLTERANELNAIAQVLDNVSNPTNLFENIDDRTVFILRLLLELSESGVYVGEVLSALTGLKSVTADPVDREVNIKLPSKNSETSYYEQSLPLQTLFYRYPPFEPISLEDRDGISGSHVWFVKIKNTDYYNHKGYMYVHPQSIKDLGFDPRNPVHDATISDTHETMGAIYPEHVFKIKPVSVLEAKDGYIILAVSINPKKRERVYIKYGSEFIKEVLEKKLNKQSIRDIYVDELRKKGHRGKVYEPTDLTYTWYCTSGYGLSTDPLDVKCPFRKWCKYGNECGGRKWKWTRRIFPKVFLDVERSYSGVENTNGLLSPIVMRNVRIEEEYPSAHLSMPESGLPVVFKFKVPFRRSLPKTNVIGFKIAPEFLELVVRTALDERALRSPELAKVLTYELWKGGPEVKLGDVLLTKFFIYDKAEKGFRTYDLLRKRSSSLLKEYLRMRENLLVKSMPYNKRYFRKFLEWATKTVLHSLAHAFLSYVSVELQIETSNLVYLYDEREGLVLVAENSPIGAIDIIGALNEWCKANGYGDRNCYKNFIEKFFRKELEFLREHEEDTVQYADRVKSVVSSVSREDDLKDLRDAIINLYNEFIENGLVLDVHSLSTHLLLSSAGETNLEKLIAEKELGVDTKKAHRYFDDILLTAVPNYCIDGCTTCVVVDRGCTEGLGQTYTVSRKLMEFTIGVLLGEYPLRGPGGSYLKKLLGIARESVEAMSPYLDDEGIETLIELAEKGIHVKLSTRPEFVREYGEKLRKAGIEVMEIRNEHDKWYCLDGWLLIKPTVNMNLESENYNSFVIKLGRCW</sequence>
<evidence type="ECO:0000256" key="1">
    <source>
        <dbReference type="SAM" id="Coils"/>
    </source>
</evidence>
<dbReference type="STRING" id="1505907.TEU_10325"/>
<reference evidence="2 3" key="1">
    <citation type="journal article" date="2015" name="Int. J. Syst. Evol. Microbiol.">
        <title>Thermococcus eurythermalis sp. nov., a conditional piezophilic hyperthermophilic archaeon with a wide temperature range isolated from an oil-immersed chimney in the Guaymas Basin.</title>
        <authorList>
            <person name="Zhao W."/>
            <person name="Zeng X."/>
            <person name="Xiao X."/>
        </authorList>
    </citation>
    <scope>NUCLEOTIDE SEQUENCE [LARGE SCALE GENOMIC DNA]</scope>
    <source>
        <strain evidence="2 3">A501</strain>
    </source>
</reference>
<keyword evidence="3" id="KW-1185">Reference proteome</keyword>
<dbReference type="KEGG" id="teu:TEU_10325"/>
<dbReference type="EMBL" id="CP008887">
    <property type="protein sequence ID" value="AIU70697.1"/>
    <property type="molecule type" value="Genomic_DNA"/>
</dbReference>
<proteinExistence type="predicted"/>
<keyword evidence="1" id="KW-0175">Coiled coil</keyword>
<dbReference type="HOGENOM" id="CLU_305367_0_0_2"/>